<proteinExistence type="inferred from homology"/>
<comment type="function">
    <text evidence="13">Transfers and isomerizes the ribose moiety from AdoMet to the 7-aminomethyl group of 7-deazaguanine (preQ1-tRNA) to give epoxyqueuosine (oQ-tRNA).</text>
</comment>
<comment type="subunit">
    <text evidence="3 13">Monomer.</text>
</comment>
<organism evidence="14">
    <name type="scientific">Magnetococcus massalia (strain MO-1)</name>
    <dbReference type="NCBI Taxonomy" id="451514"/>
    <lineage>
        <taxon>Bacteria</taxon>
        <taxon>Pseudomonadati</taxon>
        <taxon>Pseudomonadota</taxon>
        <taxon>Magnetococcia</taxon>
        <taxon>Magnetococcales</taxon>
        <taxon>Magnetococcaceae</taxon>
        <taxon>Magnetococcus</taxon>
    </lineage>
</organism>
<geneLocation type="plasmid" evidence="15">
    <name>MAGMO_p1</name>
</geneLocation>
<dbReference type="PANTHER" id="PTHR30307">
    <property type="entry name" value="S-ADENOSYLMETHIONINE:TRNA RIBOSYLTRANSFERASE-ISOMERASE"/>
    <property type="match status" value="1"/>
</dbReference>
<reference evidence="14" key="1">
    <citation type="submission" date="2015-04" db="EMBL/GenBank/DDBJ databases">
        <authorList>
            <person name="Syromyatnikov M.Y."/>
            <person name="Popov V.N."/>
        </authorList>
    </citation>
    <scope>NUCLEOTIDE SEQUENCE</scope>
    <source>
        <strain evidence="14">MO-1</strain>
        <plasmid evidence="15">MAGMO_p1</plasmid>
    </source>
</reference>
<keyword evidence="6 13" id="KW-0949">S-adenosyl-L-methionine</keyword>
<dbReference type="EMBL" id="LO017727">
    <property type="protein sequence ID" value="CRH08242.1"/>
    <property type="molecule type" value="Genomic_DNA"/>
</dbReference>
<keyword evidence="4 13" id="KW-0963">Cytoplasm</keyword>
<dbReference type="FunFam" id="3.40.1780.10:FF:000001">
    <property type="entry name" value="S-adenosylmethionine:tRNA ribosyltransferase-isomerase"/>
    <property type="match status" value="1"/>
</dbReference>
<evidence type="ECO:0000313" key="14">
    <source>
        <dbReference type="EMBL" id="CRH08242.1"/>
    </source>
</evidence>
<dbReference type="EC" id="2.4.99.17" evidence="10 13"/>
<dbReference type="Gene3D" id="2.40.10.240">
    <property type="entry name" value="QueA-like"/>
    <property type="match status" value="1"/>
</dbReference>
<evidence type="ECO:0000256" key="1">
    <source>
        <dbReference type="ARBA" id="ARBA00004496"/>
    </source>
</evidence>
<dbReference type="Pfam" id="PF02547">
    <property type="entry name" value="Queuosine_synth"/>
    <property type="match status" value="1"/>
</dbReference>
<evidence type="ECO:0000256" key="5">
    <source>
        <dbReference type="ARBA" id="ARBA00022679"/>
    </source>
</evidence>
<evidence type="ECO:0000256" key="12">
    <source>
        <dbReference type="ARBA" id="ARBA00076160"/>
    </source>
</evidence>
<dbReference type="UniPathway" id="UPA00392"/>
<comment type="similarity">
    <text evidence="9 13">Belongs to the QueA family.</text>
</comment>
<dbReference type="GO" id="GO:0008616">
    <property type="term" value="P:tRNA queuosine(34) biosynthetic process"/>
    <property type="evidence" value="ECO:0007669"/>
    <property type="project" value="UniProtKB-UniRule"/>
</dbReference>
<keyword evidence="5 13" id="KW-0808">Transferase</keyword>
<evidence type="ECO:0000256" key="11">
    <source>
        <dbReference type="ARBA" id="ARBA00069325"/>
    </source>
</evidence>
<evidence type="ECO:0000256" key="8">
    <source>
        <dbReference type="ARBA" id="ARBA00052751"/>
    </source>
</evidence>
<protein>
    <recommendedName>
        <fullName evidence="11 13">S-adenosylmethionine:tRNA ribosyltransferase-isomerase</fullName>
        <ecNumber evidence="10 13">2.4.99.17</ecNumber>
    </recommendedName>
    <alternativeName>
        <fullName evidence="12 13">Queuosine biosynthesis protein QueA</fullName>
    </alternativeName>
</protein>
<keyword evidence="15" id="KW-0614">Plasmid</keyword>
<dbReference type="AlphaFoldDB" id="A0A1S7LMT6"/>
<evidence type="ECO:0000256" key="3">
    <source>
        <dbReference type="ARBA" id="ARBA00011245"/>
    </source>
</evidence>
<comment type="pathway">
    <text evidence="2 13">tRNA modification; tRNA-queuosine biosynthesis.</text>
</comment>
<evidence type="ECO:0000313" key="15">
    <source>
        <dbReference type="EMBL" id="CRH08310.1"/>
    </source>
</evidence>
<evidence type="ECO:0000256" key="7">
    <source>
        <dbReference type="ARBA" id="ARBA00022785"/>
    </source>
</evidence>
<evidence type="ECO:0000256" key="13">
    <source>
        <dbReference type="HAMAP-Rule" id="MF_00113"/>
    </source>
</evidence>
<gene>
    <name evidence="13 14" type="primary">queA</name>
    <name evidence="14" type="ORF">MAGMO_4114</name>
    <name evidence="15" type="ORF">MAGMO_p10011</name>
</gene>
<name>A0A1S7LMT6_MAGMO</name>
<comment type="subcellular location">
    <subcellularLocation>
        <location evidence="1 13">Cytoplasm</location>
    </subcellularLocation>
</comment>
<evidence type="ECO:0000256" key="9">
    <source>
        <dbReference type="ARBA" id="ARBA00061210"/>
    </source>
</evidence>
<dbReference type="InterPro" id="IPR036100">
    <property type="entry name" value="QueA_sf"/>
</dbReference>
<evidence type="ECO:0000256" key="6">
    <source>
        <dbReference type="ARBA" id="ARBA00022691"/>
    </source>
</evidence>
<dbReference type="GO" id="GO:0051075">
    <property type="term" value="F:S-adenosylmethionine:tRNA ribosyltransferase-isomerase activity"/>
    <property type="evidence" value="ECO:0007669"/>
    <property type="project" value="UniProtKB-EC"/>
</dbReference>
<evidence type="ECO:0000256" key="10">
    <source>
        <dbReference type="ARBA" id="ARBA00066503"/>
    </source>
</evidence>
<dbReference type="InterPro" id="IPR042119">
    <property type="entry name" value="QueA_dom2"/>
</dbReference>
<keyword evidence="14" id="KW-0328">Glycosyltransferase</keyword>
<dbReference type="EMBL" id="LO017728">
    <property type="protein sequence ID" value="CRH08310.1"/>
    <property type="molecule type" value="Genomic_DNA"/>
</dbReference>
<dbReference type="PANTHER" id="PTHR30307:SF0">
    <property type="entry name" value="S-ADENOSYLMETHIONINE:TRNA RIBOSYLTRANSFERASE-ISOMERASE"/>
    <property type="match status" value="1"/>
</dbReference>
<dbReference type="NCBIfam" id="NF001140">
    <property type="entry name" value="PRK00147.1"/>
    <property type="match status" value="1"/>
</dbReference>
<dbReference type="HAMAP" id="MF_00113">
    <property type="entry name" value="QueA"/>
    <property type="match status" value="1"/>
</dbReference>
<keyword evidence="7 13" id="KW-0671">Queuosine biosynthesis</keyword>
<sequence length="355" mass="39478">MFQSDQAGDHLEDWDFHLPEQLIAQRPVEPRDHSRLLVSLPDRIENHRFDALPSFLRPGDLLVLNDTRVIPARLLGRKPSGGRVEIFLLKPLPGDGALWRAMGRSSKPIKPGLQVLIGDGFHCEVVERLDEGQLSVRLVAEAGQTIEQALAQYGQMPLPPYITDSDAEEDKARYQTVFAKRDGAVAAPTAGLHFTPELLAQLEAMGVGTVHVTLHVGLGTFQPVRVSKLDEHTMHAEWREISEEAAERIRATRAAGGRVIAVGTTAVRSLESSVNEAGELIANMGETRLFIRPGYRFRVVDLMITNFHLPKSTLLMLVAAFAGKDRLARDYRYAMEQALRFFSYGDAQLIYPKSL</sequence>
<dbReference type="NCBIfam" id="TIGR00113">
    <property type="entry name" value="queA"/>
    <property type="match status" value="1"/>
</dbReference>
<keyword evidence="14" id="KW-0413">Isomerase</keyword>
<dbReference type="SUPFAM" id="SSF111337">
    <property type="entry name" value="QueA-like"/>
    <property type="match status" value="1"/>
</dbReference>
<comment type="catalytic activity">
    <reaction evidence="8 13">
        <text>7-aminomethyl-7-carbaguanosine(34) in tRNA + S-adenosyl-L-methionine = epoxyqueuosine(34) in tRNA + adenine + L-methionine + 2 H(+)</text>
        <dbReference type="Rhea" id="RHEA:32155"/>
        <dbReference type="Rhea" id="RHEA-COMP:10342"/>
        <dbReference type="Rhea" id="RHEA-COMP:18582"/>
        <dbReference type="ChEBI" id="CHEBI:15378"/>
        <dbReference type="ChEBI" id="CHEBI:16708"/>
        <dbReference type="ChEBI" id="CHEBI:57844"/>
        <dbReference type="ChEBI" id="CHEBI:59789"/>
        <dbReference type="ChEBI" id="CHEBI:82833"/>
        <dbReference type="ChEBI" id="CHEBI:194443"/>
        <dbReference type="EC" id="2.4.99.17"/>
    </reaction>
</comment>
<evidence type="ECO:0000256" key="4">
    <source>
        <dbReference type="ARBA" id="ARBA00022490"/>
    </source>
</evidence>
<evidence type="ECO:0000256" key="2">
    <source>
        <dbReference type="ARBA" id="ARBA00004691"/>
    </source>
</evidence>
<dbReference type="InterPro" id="IPR003699">
    <property type="entry name" value="QueA"/>
</dbReference>
<accession>A0A1S7LMT6</accession>
<dbReference type="InterPro" id="IPR042118">
    <property type="entry name" value="QueA_dom1"/>
</dbReference>
<dbReference type="Gene3D" id="3.40.1780.10">
    <property type="entry name" value="QueA-like"/>
    <property type="match status" value="2"/>
</dbReference>
<dbReference type="GO" id="GO:0005737">
    <property type="term" value="C:cytoplasm"/>
    <property type="evidence" value="ECO:0007669"/>
    <property type="project" value="UniProtKB-SubCell"/>
</dbReference>
<dbReference type="RefSeq" id="WP_176704639.1">
    <property type="nucleotide sequence ID" value="NZ_LO017728.1"/>
</dbReference>